<accession>A0AAV7VKY2</accession>
<reference evidence="1" key="1">
    <citation type="journal article" date="2022" name="bioRxiv">
        <title>Sequencing and chromosome-scale assembly of the giantPleurodeles waltlgenome.</title>
        <authorList>
            <person name="Brown T."/>
            <person name="Elewa A."/>
            <person name="Iarovenko S."/>
            <person name="Subramanian E."/>
            <person name="Araus A.J."/>
            <person name="Petzold A."/>
            <person name="Susuki M."/>
            <person name="Suzuki K.-i.T."/>
            <person name="Hayashi T."/>
            <person name="Toyoda A."/>
            <person name="Oliveira C."/>
            <person name="Osipova E."/>
            <person name="Leigh N.D."/>
            <person name="Simon A."/>
            <person name="Yun M.H."/>
        </authorList>
    </citation>
    <scope>NUCLEOTIDE SEQUENCE</scope>
    <source>
        <strain evidence="1">20211129_DDA</strain>
        <tissue evidence="1">Liver</tissue>
    </source>
</reference>
<dbReference type="AlphaFoldDB" id="A0AAV7VKY2"/>
<organism evidence="1 2">
    <name type="scientific">Pleurodeles waltl</name>
    <name type="common">Iberian ribbed newt</name>
    <dbReference type="NCBI Taxonomy" id="8319"/>
    <lineage>
        <taxon>Eukaryota</taxon>
        <taxon>Metazoa</taxon>
        <taxon>Chordata</taxon>
        <taxon>Craniata</taxon>
        <taxon>Vertebrata</taxon>
        <taxon>Euteleostomi</taxon>
        <taxon>Amphibia</taxon>
        <taxon>Batrachia</taxon>
        <taxon>Caudata</taxon>
        <taxon>Salamandroidea</taxon>
        <taxon>Salamandridae</taxon>
        <taxon>Pleurodelinae</taxon>
        <taxon>Pleurodeles</taxon>
    </lineage>
</organism>
<comment type="caution">
    <text evidence="1">The sequence shown here is derived from an EMBL/GenBank/DDBJ whole genome shotgun (WGS) entry which is preliminary data.</text>
</comment>
<gene>
    <name evidence="1" type="ORF">NDU88_004485</name>
</gene>
<dbReference type="Proteomes" id="UP001066276">
    <property type="component" value="Chromosome 2_1"/>
</dbReference>
<keyword evidence="2" id="KW-1185">Reference proteome</keyword>
<proteinExistence type="predicted"/>
<evidence type="ECO:0000313" key="1">
    <source>
        <dbReference type="EMBL" id="KAJ1200664.1"/>
    </source>
</evidence>
<dbReference type="EMBL" id="JANPWB010000003">
    <property type="protein sequence ID" value="KAJ1200664.1"/>
    <property type="molecule type" value="Genomic_DNA"/>
</dbReference>
<sequence>MVNATLGHTNVLRWLLDQDGPLHLRNILMNVSQWNWRRYVLKGNRVPSYSSRIPLLAVSDVGRVAGRHRLAICHTKGTQTIGDICEVGHFLSYAALASAYDLGQGWFIAYGVLRQQAVLVAVTVEIIYEWHSPMKV</sequence>
<name>A0AAV7VKY2_PLEWA</name>
<evidence type="ECO:0000313" key="2">
    <source>
        <dbReference type="Proteomes" id="UP001066276"/>
    </source>
</evidence>
<protein>
    <submittedName>
        <fullName evidence="1">Uncharacterized protein</fullName>
    </submittedName>
</protein>